<dbReference type="SUPFAM" id="SSF54171">
    <property type="entry name" value="DNA-binding domain"/>
    <property type="match status" value="1"/>
</dbReference>
<gene>
    <name evidence="10" type="ORF">AABB24_011329</name>
</gene>
<dbReference type="SMART" id="SM00380">
    <property type="entry name" value="AP2"/>
    <property type="match status" value="1"/>
</dbReference>
<evidence type="ECO:0000256" key="8">
    <source>
        <dbReference type="SAM" id="MobiDB-lite"/>
    </source>
</evidence>
<dbReference type="CDD" id="cd00018">
    <property type="entry name" value="AP2"/>
    <property type="match status" value="1"/>
</dbReference>
<comment type="subcellular location">
    <subcellularLocation>
        <location evidence="1">Nucleus</location>
    </subcellularLocation>
</comment>
<accession>A0ABD2UDK9</accession>
<dbReference type="Gene3D" id="3.30.730.10">
    <property type="entry name" value="AP2/ERF domain"/>
    <property type="match status" value="1"/>
</dbReference>
<reference evidence="10 11" key="1">
    <citation type="submission" date="2024-05" db="EMBL/GenBank/DDBJ databases">
        <title>De novo assembly of an allotetraploid wild potato.</title>
        <authorList>
            <person name="Hosaka A.J."/>
        </authorList>
    </citation>
    <scope>NUCLEOTIDE SEQUENCE [LARGE SCALE GENOMIC DNA]</scope>
    <source>
        <tissue evidence="10">Young leaves</tissue>
    </source>
</reference>
<feature type="region of interest" description="Disordered" evidence="8">
    <location>
        <begin position="85"/>
        <end position="116"/>
    </location>
</feature>
<dbReference type="Pfam" id="PF00847">
    <property type="entry name" value="AP2"/>
    <property type="match status" value="1"/>
</dbReference>
<evidence type="ECO:0000256" key="4">
    <source>
        <dbReference type="ARBA" id="ARBA00023125"/>
    </source>
</evidence>
<evidence type="ECO:0000313" key="11">
    <source>
        <dbReference type="Proteomes" id="UP001627284"/>
    </source>
</evidence>
<dbReference type="InterPro" id="IPR036955">
    <property type="entry name" value="AP2/ERF_dom_sf"/>
</dbReference>
<keyword evidence="2" id="KW-0611">Plant defense</keyword>
<dbReference type="InterPro" id="IPR044808">
    <property type="entry name" value="ERF_plant"/>
</dbReference>
<keyword evidence="7" id="KW-0539">Nucleus</keyword>
<sequence length="299" mass="33919">MNHIYSERIKKMDRTRHGKRPYESEEKEDTNNNQMYSSARSQHDMSTMVSVLSQVIGNKSTTNTNSSSSSSAHHKQLLTLNHRSSTTAATQNQLPQLNQQQGNNERRRRQYRGVRQRPWGKWAAEIRDPEKAARVWLGTFHTAEDAAIAYDEAALKFKGNKAKLNFPERVQSATDQFGTSYLITTTNQFPANKFLPNFDQLQHHYAPAGGSNHNADDLNFGVSPSSYHPTGFNPKALNFVEPLKSSSMTYLVQQASHDVQQEPTYINHQQEDENNPRFSSYFGTCSSSAPTLGEFEDRK</sequence>
<organism evidence="10 11">
    <name type="scientific">Solanum stoloniferum</name>
    <dbReference type="NCBI Taxonomy" id="62892"/>
    <lineage>
        <taxon>Eukaryota</taxon>
        <taxon>Viridiplantae</taxon>
        <taxon>Streptophyta</taxon>
        <taxon>Embryophyta</taxon>
        <taxon>Tracheophyta</taxon>
        <taxon>Spermatophyta</taxon>
        <taxon>Magnoliopsida</taxon>
        <taxon>eudicotyledons</taxon>
        <taxon>Gunneridae</taxon>
        <taxon>Pentapetalae</taxon>
        <taxon>asterids</taxon>
        <taxon>lamiids</taxon>
        <taxon>Solanales</taxon>
        <taxon>Solanaceae</taxon>
        <taxon>Solanoideae</taxon>
        <taxon>Solaneae</taxon>
        <taxon>Solanum</taxon>
    </lineage>
</organism>
<dbReference type="InterPro" id="IPR001471">
    <property type="entry name" value="AP2/ERF_dom"/>
</dbReference>
<keyword evidence="6" id="KW-0804">Transcription</keyword>
<feature type="compositionally biased region" description="Low complexity" evidence="8">
    <location>
        <begin position="91"/>
        <end position="103"/>
    </location>
</feature>
<evidence type="ECO:0000313" key="10">
    <source>
        <dbReference type="EMBL" id="KAL3366579.1"/>
    </source>
</evidence>
<comment type="caution">
    <text evidence="10">The sequence shown here is derived from an EMBL/GenBank/DDBJ whole genome shotgun (WGS) entry which is preliminary data.</text>
</comment>
<dbReference type="PRINTS" id="PR00367">
    <property type="entry name" value="ETHRSPELEMNT"/>
</dbReference>
<dbReference type="AlphaFoldDB" id="A0ABD2UDK9"/>
<protein>
    <recommendedName>
        <fullName evidence="9">AP2/ERF domain-containing protein</fullName>
    </recommendedName>
</protein>
<evidence type="ECO:0000256" key="5">
    <source>
        <dbReference type="ARBA" id="ARBA00023159"/>
    </source>
</evidence>
<dbReference type="PANTHER" id="PTHR31190">
    <property type="entry name" value="DNA-BINDING DOMAIN"/>
    <property type="match status" value="1"/>
</dbReference>
<keyword evidence="5" id="KW-0010">Activator</keyword>
<dbReference type="InterPro" id="IPR016177">
    <property type="entry name" value="DNA-bd_dom_sf"/>
</dbReference>
<dbReference type="PANTHER" id="PTHR31190:SF271">
    <property type="entry name" value="ETHYLENE-RESPONSIVE TRANSCRIPTION FACTOR ERF113-LIKE"/>
    <property type="match status" value="1"/>
</dbReference>
<proteinExistence type="predicted"/>
<dbReference type="PROSITE" id="PS51032">
    <property type="entry name" value="AP2_ERF"/>
    <property type="match status" value="1"/>
</dbReference>
<dbReference type="GO" id="GO:0006952">
    <property type="term" value="P:defense response"/>
    <property type="evidence" value="ECO:0007669"/>
    <property type="project" value="UniProtKB-KW"/>
</dbReference>
<feature type="region of interest" description="Disordered" evidence="8">
    <location>
        <begin position="1"/>
        <end position="46"/>
    </location>
</feature>
<feature type="compositionally biased region" description="Polar residues" evidence="8">
    <location>
        <begin position="31"/>
        <end position="46"/>
    </location>
</feature>
<name>A0ABD2UDK9_9SOLN</name>
<keyword evidence="3" id="KW-0805">Transcription regulation</keyword>
<feature type="compositionally biased region" description="Basic residues" evidence="8">
    <location>
        <begin position="106"/>
        <end position="115"/>
    </location>
</feature>
<keyword evidence="4" id="KW-0238">DNA-binding</keyword>
<evidence type="ECO:0000256" key="3">
    <source>
        <dbReference type="ARBA" id="ARBA00023015"/>
    </source>
</evidence>
<dbReference type="GO" id="GO:0003677">
    <property type="term" value="F:DNA binding"/>
    <property type="evidence" value="ECO:0007669"/>
    <property type="project" value="UniProtKB-KW"/>
</dbReference>
<evidence type="ECO:0000256" key="1">
    <source>
        <dbReference type="ARBA" id="ARBA00004123"/>
    </source>
</evidence>
<dbReference type="GO" id="GO:0005634">
    <property type="term" value="C:nucleus"/>
    <property type="evidence" value="ECO:0007669"/>
    <property type="project" value="UniProtKB-SubCell"/>
</dbReference>
<evidence type="ECO:0000259" key="9">
    <source>
        <dbReference type="PROSITE" id="PS51032"/>
    </source>
</evidence>
<feature type="compositionally biased region" description="Basic and acidic residues" evidence="8">
    <location>
        <begin position="1"/>
        <end position="12"/>
    </location>
</feature>
<dbReference type="FunFam" id="3.30.730.10:FF:000001">
    <property type="entry name" value="Ethylene-responsive transcription factor 2"/>
    <property type="match status" value="1"/>
</dbReference>
<dbReference type="EMBL" id="JBJKTR010000006">
    <property type="protein sequence ID" value="KAL3366579.1"/>
    <property type="molecule type" value="Genomic_DNA"/>
</dbReference>
<evidence type="ECO:0000256" key="6">
    <source>
        <dbReference type="ARBA" id="ARBA00023163"/>
    </source>
</evidence>
<dbReference type="Proteomes" id="UP001627284">
    <property type="component" value="Unassembled WGS sequence"/>
</dbReference>
<keyword evidence="11" id="KW-1185">Reference proteome</keyword>
<evidence type="ECO:0000256" key="2">
    <source>
        <dbReference type="ARBA" id="ARBA00022821"/>
    </source>
</evidence>
<evidence type="ECO:0000256" key="7">
    <source>
        <dbReference type="ARBA" id="ARBA00023242"/>
    </source>
</evidence>
<feature type="domain" description="AP2/ERF" evidence="9">
    <location>
        <begin position="110"/>
        <end position="167"/>
    </location>
</feature>